<proteinExistence type="predicted"/>
<dbReference type="EMBL" id="LSBI01000001">
    <property type="protein sequence ID" value="OAQ94358.1"/>
    <property type="molecule type" value="Genomic_DNA"/>
</dbReference>
<evidence type="ECO:0000259" key="2">
    <source>
        <dbReference type="Pfam" id="PF09429"/>
    </source>
</evidence>
<dbReference type="Proteomes" id="UP000078340">
    <property type="component" value="Unassembled WGS sequence"/>
</dbReference>
<feature type="region of interest" description="Disordered" evidence="1">
    <location>
        <begin position="59"/>
        <end position="98"/>
    </location>
</feature>
<feature type="domain" description="Wbp11/ELF5/Saf1 N-terminal" evidence="2">
    <location>
        <begin position="78"/>
        <end position="135"/>
    </location>
</feature>
<protein>
    <submittedName>
        <fullName evidence="3">Ww binding protein</fullName>
    </submittedName>
</protein>
<evidence type="ECO:0000256" key="1">
    <source>
        <dbReference type="SAM" id="MobiDB-lite"/>
    </source>
</evidence>
<evidence type="ECO:0000313" key="4">
    <source>
        <dbReference type="Proteomes" id="UP000078340"/>
    </source>
</evidence>
<gene>
    <name evidence="3" type="ORF">VFPFJ_00467</name>
</gene>
<dbReference type="GO" id="GO:0006396">
    <property type="term" value="P:RNA processing"/>
    <property type="evidence" value="ECO:0007669"/>
    <property type="project" value="InterPro"/>
</dbReference>
<name>A0A179HXZ3_PURLI</name>
<dbReference type="Pfam" id="PF09429">
    <property type="entry name" value="Wbp11"/>
    <property type="match status" value="1"/>
</dbReference>
<accession>A0A179HXZ3</accession>
<feature type="compositionally biased region" description="Basic and acidic residues" evidence="1">
    <location>
        <begin position="197"/>
        <end position="238"/>
    </location>
</feature>
<dbReference type="InterPro" id="IPR019007">
    <property type="entry name" value="Wbp11/ELF5/Saf1_N"/>
</dbReference>
<feature type="region of interest" description="Disordered" evidence="1">
    <location>
        <begin position="299"/>
        <end position="334"/>
    </location>
</feature>
<feature type="region of interest" description="Disordered" evidence="1">
    <location>
        <begin position="136"/>
        <end position="238"/>
    </location>
</feature>
<reference evidence="3 4" key="1">
    <citation type="submission" date="2016-02" db="EMBL/GenBank/DDBJ databases">
        <title>Biosynthesis of antibiotic leucinostatins and their inhibition on Phytophthora in bio-control Purpureocillium lilacinum.</title>
        <authorList>
            <person name="Wang G."/>
            <person name="Liu Z."/>
            <person name="Lin R."/>
            <person name="Li E."/>
            <person name="Mao Z."/>
            <person name="Ling J."/>
            <person name="Yin W."/>
            <person name="Xie B."/>
        </authorList>
    </citation>
    <scope>NUCLEOTIDE SEQUENCE [LARGE SCALE GENOMIC DNA]</scope>
    <source>
        <strain evidence="3">PLFJ-1</strain>
    </source>
</reference>
<evidence type="ECO:0000313" key="3">
    <source>
        <dbReference type="EMBL" id="OAQ94358.1"/>
    </source>
</evidence>
<comment type="caution">
    <text evidence="3">The sequence shown here is derived from an EMBL/GenBank/DDBJ whole genome shotgun (WGS) entry which is preliminary data.</text>
</comment>
<feature type="compositionally biased region" description="Acidic residues" evidence="1">
    <location>
        <begin position="325"/>
        <end position="334"/>
    </location>
</feature>
<feature type="compositionally biased region" description="Basic and acidic residues" evidence="1">
    <location>
        <begin position="81"/>
        <end position="96"/>
    </location>
</feature>
<organism evidence="3 4">
    <name type="scientific">Purpureocillium lilacinum</name>
    <name type="common">Paecilomyces lilacinus</name>
    <dbReference type="NCBI Taxonomy" id="33203"/>
    <lineage>
        <taxon>Eukaryota</taxon>
        <taxon>Fungi</taxon>
        <taxon>Dikarya</taxon>
        <taxon>Ascomycota</taxon>
        <taxon>Pezizomycotina</taxon>
        <taxon>Sordariomycetes</taxon>
        <taxon>Hypocreomycetidae</taxon>
        <taxon>Hypocreales</taxon>
        <taxon>Ophiocordycipitaceae</taxon>
        <taxon>Purpureocillium</taxon>
    </lineage>
</organism>
<sequence length="334" mass="37274">MSCLNGYPFWLIWGSVREYSAESSATTPNIRSSLRARPRIHTRLDPRGEWCRPKAVQNAEGEELQPCPGPTEGGQGQGKAEVQERRNERLARKNPDRIQQQIDELKAVTSKGGKLSSREEQVLEGLEKELKAVKKARDTLGDKAPTFHQRRDGDSRHGVLGKRRRGTEDASSSDDDVPEDVRRIPMPRDTPPPIPKDVLDEWYAKRRARRNAENAARQDARGETDKDKDTDKAKQAAPVVEHKTVYEAKPVIRDLRQEAVSAFVPAAVQAKMMKGKGQGGLMEPEEADRLEREGYLKTTAEVGEQPKSEPPGPENAAVSLSATVEDIEDEDEDE</sequence>
<dbReference type="AlphaFoldDB" id="A0A179HXZ3"/>